<protein>
    <submittedName>
        <fullName evidence="1">Uncharacterized protein</fullName>
    </submittedName>
</protein>
<accession>A0A0V0UEW3</accession>
<comment type="caution">
    <text evidence="1">The sequence shown here is derived from an EMBL/GenBank/DDBJ whole genome shotgun (WGS) entry which is preliminary data.</text>
</comment>
<name>A0A0V0UEW3_9BILA</name>
<evidence type="ECO:0000313" key="2">
    <source>
        <dbReference type="Proteomes" id="UP000055048"/>
    </source>
</evidence>
<keyword evidence="2" id="KW-1185">Reference proteome</keyword>
<reference evidence="1 2" key="1">
    <citation type="submission" date="2015-01" db="EMBL/GenBank/DDBJ databases">
        <title>Evolution of Trichinella species and genotypes.</title>
        <authorList>
            <person name="Korhonen P.K."/>
            <person name="Edoardo P."/>
            <person name="Giuseppe L.R."/>
            <person name="Gasser R.B."/>
        </authorList>
    </citation>
    <scope>NUCLEOTIDE SEQUENCE [LARGE SCALE GENOMIC DNA]</scope>
    <source>
        <strain evidence="1">ISS417</strain>
    </source>
</reference>
<dbReference type="Proteomes" id="UP000055048">
    <property type="component" value="Unassembled WGS sequence"/>
</dbReference>
<sequence length="62" mass="7120">MKKCSINDTIKTSLLFGNLITSITYCFQEGQIHFKQAINTGFYVSNKLYQEDNDVQLLLLKS</sequence>
<gene>
    <name evidence="1" type="ORF">T05_3126</name>
</gene>
<dbReference type="EMBL" id="JYDJ01000019">
    <property type="protein sequence ID" value="KRX49235.1"/>
    <property type="molecule type" value="Genomic_DNA"/>
</dbReference>
<evidence type="ECO:0000313" key="1">
    <source>
        <dbReference type="EMBL" id="KRX49235.1"/>
    </source>
</evidence>
<organism evidence="1 2">
    <name type="scientific">Trichinella murrelli</name>
    <dbReference type="NCBI Taxonomy" id="144512"/>
    <lineage>
        <taxon>Eukaryota</taxon>
        <taxon>Metazoa</taxon>
        <taxon>Ecdysozoa</taxon>
        <taxon>Nematoda</taxon>
        <taxon>Enoplea</taxon>
        <taxon>Dorylaimia</taxon>
        <taxon>Trichinellida</taxon>
        <taxon>Trichinellidae</taxon>
        <taxon>Trichinella</taxon>
    </lineage>
</organism>
<dbReference type="AlphaFoldDB" id="A0A0V0UEW3"/>
<proteinExistence type="predicted"/>